<sequence>MVTAGVQGGGQPPATPPNPPVAERTPEPPPVPSRTTQGSGGSKGPGWGALIAAMVGTAAISVGLTMGLSLGPSATEGNAQPVASQSEDRTPVFTGEIPDWEAVAAAVEPATVTISVSSGEAGGTGSGAIIDPSGVVVTNNHVVATVANGGEISVTLSDGRVYPAELVGTDPTTDLAVIRMLGEPQDLVAVNLASSESLKVGEPVMAIGAPLGLSGTVTTGVISALDRPVAVSGDGEGSEPVITNAIQVDAAINQGNSGGPLFDPTGAVIGINSSIASLSNSAETAGSIGLGFAIPVDLVKSVTQQILETGTVKHALLGVTIGSGIAEVEGTSQVGAVVGEVNPGSAAEEAGLRPGDVIVGLDGHPVVSGPSLTGYVRRYVAGDQVTLDVVRDGVKQQVPVILQEK</sequence>
<keyword evidence="2 6" id="KW-0645">Protease</keyword>
<dbReference type="GO" id="GO:0004252">
    <property type="term" value="F:serine-type endopeptidase activity"/>
    <property type="evidence" value="ECO:0007669"/>
    <property type="project" value="InterPro"/>
</dbReference>
<dbReference type="Proteomes" id="UP000470875">
    <property type="component" value="Unassembled WGS sequence"/>
</dbReference>
<reference evidence="6 7" key="1">
    <citation type="submission" date="2019-08" db="EMBL/GenBank/DDBJ databases">
        <title>In-depth cultivation of the pig gut microbiome towards novel bacterial diversity and tailored functional studies.</title>
        <authorList>
            <person name="Wylensek D."/>
            <person name="Hitch T.C.A."/>
            <person name="Clavel T."/>
        </authorList>
    </citation>
    <scope>NUCLEOTIDE SEQUENCE [LARGE SCALE GENOMIC DNA]</scope>
    <source>
        <strain evidence="6 7">WB03_NA08</strain>
    </source>
</reference>
<evidence type="ECO:0000256" key="2">
    <source>
        <dbReference type="ARBA" id="ARBA00022670"/>
    </source>
</evidence>
<dbReference type="SUPFAM" id="SSF50494">
    <property type="entry name" value="Trypsin-like serine proteases"/>
    <property type="match status" value="1"/>
</dbReference>
<dbReference type="SMART" id="SM00228">
    <property type="entry name" value="PDZ"/>
    <property type="match status" value="1"/>
</dbReference>
<evidence type="ECO:0000313" key="6">
    <source>
        <dbReference type="EMBL" id="MSS83329.1"/>
    </source>
</evidence>
<feature type="compositionally biased region" description="Gly residues" evidence="4">
    <location>
        <begin position="1"/>
        <end position="11"/>
    </location>
</feature>
<dbReference type="InterPro" id="IPR043504">
    <property type="entry name" value="Peptidase_S1_PA_chymotrypsin"/>
</dbReference>
<dbReference type="InterPro" id="IPR001478">
    <property type="entry name" value="PDZ"/>
</dbReference>
<dbReference type="InterPro" id="IPR036034">
    <property type="entry name" value="PDZ_sf"/>
</dbReference>
<keyword evidence="7" id="KW-1185">Reference proteome</keyword>
<dbReference type="PANTHER" id="PTHR43343">
    <property type="entry name" value="PEPTIDASE S12"/>
    <property type="match status" value="1"/>
</dbReference>
<dbReference type="PANTHER" id="PTHR43343:SF3">
    <property type="entry name" value="PROTEASE DO-LIKE 8, CHLOROPLASTIC"/>
    <property type="match status" value="1"/>
</dbReference>
<proteinExistence type="inferred from homology"/>
<dbReference type="InterPro" id="IPR051201">
    <property type="entry name" value="Chloro_Bact_Ser_Proteases"/>
</dbReference>
<comment type="similarity">
    <text evidence="1">Belongs to the peptidase S1C family.</text>
</comment>
<evidence type="ECO:0000259" key="5">
    <source>
        <dbReference type="PROSITE" id="PS50106"/>
    </source>
</evidence>
<dbReference type="AlphaFoldDB" id="A0A6N7VNN4"/>
<evidence type="ECO:0000256" key="1">
    <source>
        <dbReference type="ARBA" id="ARBA00010541"/>
    </source>
</evidence>
<feature type="domain" description="PDZ" evidence="5">
    <location>
        <begin position="295"/>
        <end position="369"/>
    </location>
</feature>
<dbReference type="PRINTS" id="PR00834">
    <property type="entry name" value="PROTEASES2C"/>
</dbReference>
<gene>
    <name evidence="6" type="ORF">FYJ24_00815</name>
</gene>
<organism evidence="6 7">
    <name type="scientific">Scrofimicrobium canadense</name>
    <dbReference type="NCBI Taxonomy" id="2652290"/>
    <lineage>
        <taxon>Bacteria</taxon>
        <taxon>Bacillati</taxon>
        <taxon>Actinomycetota</taxon>
        <taxon>Actinomycetes</taxon>
        <taxon>Actinomycetales</taxon>
        <taxon>Actinomycetaceae</taxon>
        <taxon>Scrofimicrobium</taxon>
    </lineage>
</organism>
<dbReference type="Pfam" id="PF13365">
    <property type="entry name" value="Trypsin_2"/>
    <property type="match status" value="1"/>
</dbReference>
<evidence type="ECO:0000256" key="4">
    <source>
        <dbReference type="SAM" id="MobiDB-lite"/>
    </source>
</evidence>
<dbReference type="InterPro" id="IPR009003">
    <property type="entry name" value="Peptidase_S1_PA"/>
</dbReference>
<dbReference type="InterPro" id="IPR001940">
    <property type="entry name" value="Peptidase_S1C"/>
</dbReference>
<feature type="region of interest" description="Disordered" evidence="4">
    <location>
        <begin position="1"/>
        <end position="45"/>
    </location>
</feature>
<evidence type="ECO:0000256" key="3">
    <source>
        <dbReference type="ARBA" id="ARBA00022801"/>
    </source>
</evidence>
<dbReference type="EMBL" id="VULO01000001">
    <property type="protein sequence ID" value="MSS83329.1"/>
    <property type="molecule type" value="Genomic_DNA"/>
</dbReference>
<dbReference type="SUPFAM" id="SSF50156">
    <property type="entry name" value="PDZ domain-like"/>
    <property type="match status" value="1"/>
</dbReference>
<dbReference type="PROSITE" id="PS50106">
    <property type="entry name" value="PDZ"/>
    <property type="match status" value="1"/>
</dbReference>
<keyword evidence="3" id="KW-0378">Hydrolase</keyword>
<dbReference type="Gene3D" id="2.40.10.10">
    <property type="entry name" value="Trypsin-like serine proteases"/>
    <property type="match status" value="2"/>
</dbReference>
<accession>A0A6N7VNN4</accession>
<comment type="caution">
    <text evidence="6">The sequence shown here is derived from an EMBL/GenBank/DDBJ whole genome shotgun (WGS) entry which is preliminary data.</text>
</comment>
<protein>
    <submittedName>
        <fullName evidence="6">Trypsin-like serine protease</fullName>
    </submittedName>
</protein>
<evidence type="ECO:0000313" key="7">
    <source>
        <dbReference type="Proteomes" id="UP000470875"/>
    </source>
</evidence>
<dbReference type="GO" id="GO:0006508">
    <property type="term" value="P:proteolysis"/>
    <property type="evidence" value="ECO:0007669"/>
    <property type="project" value="UniProtKB-KW"/>
</dbReference>
<dbReference type="Gene3D" id="2.30.42.10">
    <property type="match status" value="1"/>
</dbReference>
<name>A0A6N7VNN4_9ACTO</name>
<dbReference type="Pfam" id="PF13180">
    <property type="entry name" value="PDZ_2"/>
    <property type="match status" value="1"/>
</dbReference>